<protein>
    <submittedName>
        <fullName evidence="1">Uncharacterized protein</fullName>
    </submittedName>
</protein>
<dbReference type="Proteomes" id="UP000510886">
    <property type="component" value="Chromosome"/>
</dbReference>
<gene>
    <name evidence="1" type="ORF">GTO87_01860</name>
</gene>
<name>A0A7H9EID9_9LACO</name>
<accession>A0A7H9EID9</accession>
<dbReference type="AlphaFoldDB" id="A0A7H9EID9"/>
<sequence length="116" mass="13012">MIFDIDKLNKSKLVNEVYEEVKDEGHTKNEIISLLVSEGWLDGQGNTTEKAYQQANLFLSPMVKGAYQIALERGLNTNPVEIARILISKGVITEDGQPTKKAFDLGIIDEEELHHD</sequence>
<proteinExistence type="predicted"/>
<dbReference type="EMBL" id="CP047418">
    <property type="protein sequence ID" value="QLL77473.1"/>
    <property type="molecule type" value="Genomic_DNA"/>
</dbReference>
<dbReference type="RefSeq" id="WP_180849325.1">
    <property type="nucleotide sequence ID" value="NZ_CP047418.1"/>
</dbReference>
<dbReference type="KEGG" id="lsw:GTO87_01860"/>
<reference evidence="1 2" key="1">
    <citation type="submission" date="2020-01" db="EMBL/GenBank/DDBJ databases">
        <title>Complete and circular genome sequences of six lactobacillus isolates from horses.</title>
        <authorList>
            <person name="Hassan H.M."/>
        </authorList>
    </citation>
    <scope>NUCLEOTIDE SEQUENCE [LARGE SCALE GENOMIC DNA]</scope>
    <source>
        <strain evidence="1 2">1A</strain>
    </source>
</reference>
<organism evidence="1 2">
    <name type="scientific">Ligilactobacillus saerimneri</name>
    <dbReference type="NCBI Taxonomy" id="228229"/>
    <lineage>
        <taxon>Bacteria</taxon>
        <taxon>Bacillati</taxon>
        <taxon>Bacillota</taxon>
        <taxon>Bacilli</taxon>
        <taxon>Lactobacillales</taxon>
        <taxon>Lactobacillaceae</taxon>
        <taxon>Ligilactobacillus</taxon>
    </lineage>
</organism>
<evidence type="ECO:0000313" key="2">
    <source>
        <dbReference type="Proteomes" id="UP000510886"/>
    </source>
</evidence>
<evidence type="ECO:0000313" key="1">
    <source>
        <dbReference type="EMBL" id="QLL77473.1"/>
    </source>
</evidence>